<comment type="caution">
    <text evidence="2">The sequence shown here is derived from an EMBL/GenBank/DDBJ whole genome shotgun (WGS) entry which is preliminary data.</text>
</comment>
<dbReference type="STRING" id="5643.A0A060SPW9"/>
<gene>
    <name evidence="2" type="ORF">BN946_scf184868.g11</name>
</gene>
<sequence length="333" mass="36270">MRQLLRSYIAALYIETVLFGAFTVTYAMGIWSLMRIDCPGKPSMRDRAIAIISTAMWVLALAMASNGFVDHAGSLSSVYDSLSLQALWYDSALGSARFAIYVTQTLIGDAFMIFRVFIVWSGSTKVIALPALLVVIDAGYTSVWIGFATFMPLVFFFFSFTTNVLCSSLIMWRTLRSAYGSAAPKLMSRRFTLKHRKVVEAILQSAAIYSAASVVLVITYFISSSVAYSACLGTFPSLIGLVFSFIVLRLAKRSRENAAPVVQGQYLHDAPTTLPVTREAPRTPTSPTFSIAFPSLAREVHSDSGDLESTAGPPEMARAADKPHIAIVTGTFA</sequence>
<organism evidence="2 3">
    <name type="scientific">Pycnoporus cinnabarinus</name>
    <name type="common">Cinnabar-red polypore</name>
    <name type="synonym">Trametes cinnabarina</name>
    <dbReference type="NCBI Taxonomy" id="5643"/>
    <lineage>
        <taxon>Eukaryota</taxon>
        <taxon>Fungi</taxon>
        <taxon>Dikarya</taxon>
        <taxon>Basidiomycota</taxon>
        <taxon>Agaricomycotina</taxon>
        <taxon>Agaricomycetes</taxon>
        <taxon>Polyporales</taxon>
        <taxon>Polyporaceae</taxon>
        <taxon>Trametes</taxon>
    </lineage>
</organism>
<feature type="transmembrane region" description="Helical" evidence="1">
    <location>
        <begin position="127"/>
        <end position="147"/>
    </location>
</feature>
<keyword evidence="1" id="KW-0472">Membrane</keyword>
<name>A0A060SPW9_PYCCI</name>
<keyword evidence="1" id="KW-1133">Transmembrane helix</keyword>
<evidence type="ECO:0000256" key="1">
    <source>
        <dbReference type="SAM" id="Phobius"/>
    </source>
</evidence>
<feature type="transmembrane region" description="Helical" evidence="1">
    <location>
        <begin position="153"/>
        <end position="172"/>
    </location>
</feature>
<feature type="transmembrane region" description="Helical" evidence="1">
    <location>
        <begin position="198"/>
        <end position="221"/>
    </location>
</feature>
<dbReference type="EMBL" id="CCBP010000392">
    <property type="protein sequence ID" value="CDO76597.1"/>
    <property type="molecule type" value="Genomic_DNA"/>
</dbReference>
<feature type="transmembrane region" description="Helical" evidence="1">
    <location>
        <begin position="48"/>
        <end position="69"/>
    </location>
</feature>
<proteinExistence type="predicted"/>
<keyword evidence="1" id="KW-0812">Transmembrane</keyword>
<dbReference type="HOGENOM" id="CLU_834554_0_0_1"/>
<evidence type="ECO:0000313" key="2">
    <source>
        <dbReference type="EMBL" id="CDO76597.1"/>
    </source>
</evidence>
<dbReference type="Proteomes" id="UP000029665">
    <property type="component" value="Unassembled WGS sequence"/>
</dbReference>
<feature type="transmembrane region" description="Helical" evidence="1">
    <location>
        <begin position="12"/>
        <end position="36"/>
    </location>
</feature>
<dbReference type="OMA" id="IMILARV"/>
<keyword evidence="3" id="KW-1185">Reference proteome</keyword>
<dbReference type="OrthoDB" id="2744308at2759"/>
<protein>
    <submittedName>
        <fullName evidence="2">Uncharacterized protein</fullName>
    </submittedName>
</protein>
<feature type="transmembrane region" description="Helical" evidence="1">
    <location>
        <begin position="227"/>
        <end position="248"/>
    </location>
</feature>
<feature type="transmembrane region" description="Helical" evidence="1">
    <location>
        <begin position="98"/>
        <end position="120"/>
    </location>
</feature>
<reference evidence="2" key="1">
    <citation type="submission" date="2014-01" db="EMBL/GenBank/DDBJ databases">
        <title>The genome of the white-rot fungus Pycnoporus cinnabarinus: a basidiomycete model with a versatile arsenal for lignocellulosic biomass breakdown.</title>
        <authorList>
            <person name="Levasseur A."/>
            <person name="Lomascolo A."/>
            <person name="Ruiz-Duenas F.J."/>
            <person name="Uzan E."/>
            <person name="Piumi F."/>
            <person name="Kues U."/>
            <person name="Ram A.F.J."/>
            <person name="Murat C."/>
            <person name="Haon M."/>
            <person name="Benoit I."/>
            <person name="Arfi Y."/>
            <person name="Chevret D."/>
            <person name="Drula E."/>
            <person name="Kwon M.J."/>
            <person name="Gouret P."/>
            <person name="Lesage-Meessen L."/>
            <person name="Lombard V."/>
            <person name="Mariette J."/>
            <person name="Noirot C."/>
            <person name="Park J."/>
            <person name="Patyshakuliyeva A."/>
            <person name="Wieneger R.A.B."/>
            <person name="Wosten H.A.B."/>
            <person name="Martin F."/>
            <person name="Coutinho P.M."/>
            <person name="de Vries R."/>
            <person name="Martinez A.T."/>
            <person name="Klopp C."/>
            <person name="Pontarotti P."/>
            <person name="Henrissat B."/>
            <person name="Record E."/>
        </authorList>
    </citation>
    <scope>NUCLEOTIDE SEQUENCE [LARGE SCALE GENOMIC DNA]</scope>
    <source>
        <strain evidence="2">BRFM137</strain>
    </source>
</reference>
<evidence type="ECO:0000313" key="3">
    <source>
        <dbReference type="Proteomes" id="UP000029665"/>
    </source>
</evidence>
<dbReference type="AlphaFoldDB" id="A0A060SPW9"/>
<accession>A0A060SPW9</accession>